<dbReference type="PANTHER" id="PTHR33620:SF1">
    <property type="entry name" value="UREASE ACCESSORY PROTEIN F"/>
    <property type="match status" value="1"/>
</dbReference>
<dbReference type="HAMAP" id="MF_01384">
    <property type="entry name" value="UreD"/>
    <property type="match status" value="1"/>
</dbReference>
<dbReference type="InterPro" id="IPR002639">
    <property type="entry name" value="UreF"/>
</dbReference>
<gene>
    <name evidence="5" type="ORF">HJC23_004179</name>
</gene>
<dbReference type="AlphaFoldDB" id="A0ABD3Q8G7"/>
<dbReference type="EMBL" id="JABMIG020000063">
    <property type="protein sequence ID" value="KAL3796382.1"/>
    <property type="molecule type" value="Genomic_DNA"/>
</dbReference>
<evidence type="ECO:0000256" key="4">
    <source>
        <dbReference type="SAM" id="MobiDB-lite"/>
    </source>
</evidence>
<dbReference type="PANTHER" id="PTHR33620">
    <property type="entry name" value="UREASE ACCESSORY PROTEIN F"/>
    <property type="match status" value="1"/>
</dbReference>
<keyword evidence="2" id="KW-0143">Chaperone</keyword>
<comment type="similarity">
    <text evidence="3">Belongs to the UreF family.</text>
</comment>
<proteinExistence type="inferred from homology"/>
<evidence type="ECO:0000313" key="6">
    <source>
        <dbReference type="Proteomes" id="UP001516023"/>
    </source>
</evidence>
<sequence>MIARGSSQSTRWPKGRCCPRLSWPFLSPTNEKPSNMVRQQTRLGHTHQRGHGKIVATSSKLGQKHATVSTHLTELSHSSPMRLVPSRRSHPAHVTKLVQNSQNNIKHEAAIVHLSSYGGGFVPGDIIKLDVEVRGDGAIVYVLTQGGTRIYRPGDHFRQHSNYTHPNKQPLNQGPSNPSLPSMCESSITCTVEPGATLFFLPDPTVPYERTSFKEHRVFNCQYSRDENKEIPQSMGSIIAVDWYSSGRRHSTGMEEERWAFDSLSTRTELHVTDQRMHNTSNSQDDNYGNGALLIEAMTLDNTCGGGDRTLSAAAISMGRNHDSYATLLLHGPNSLHVATRATELSRQISSLQTRVRIDDFVENYRDDEKDGSVEILQLFGALGGKVLMSVTSVENTLHEEQFSKHSNQEQKPLTHMVRILAESNEDIYRVLHFCLKPCSHFLGGLEPYKDRIHSSLTLRNKTSNLLNASFQSMATTRVHQRKASEKELQAIINNLVFGKDQTHSNYLNGTDAWFHACLFSDSALPVGSFAHSLGIEAASQMGLFSQTENKDQAPDDSSCSVNALADYLYAVSRSNARFSAPIILAGYSLVANAPPTLSVEHIHESWLDIDEYIDKLLRSNGPARRASVDQGLGFLRIAPSLLERNDLDPLSTTSKLWRYIRGSISDRNTVEAQGSPTIKGHAAPIYGILAASLKIPPLDSCRVFSFGVARDTVSAAVRLNLLGPVAGLSLLDQVGRIAVEQGLEEGLLSMSCRHTDRLPSKAWLESAATCAPLMDVVQPCHDLLSVRLFRT</sequence>
<dbReference type="InterPro" id="IPR038277">
    <property type="entry name" value="UreF_sf"/>
</dbReference>
<keyword evidence="6" id="KW-1185">Reference proteome</keyword>
<evidence type="ECO:0000313" key="5">
    <source>
        <dbReference type="EMBL" id="KAL3796382.1"/>
    </source>
</evidence>
<dbReference type="InterPro" id="IPR002669">
    <property type="entry name" value="UreD"/>
</dbReference>
<keyword evidence="1" id="KW-0996">Nickel insertion</keyword>
<feature type="compositionally biased region" description="Polar residues" evidence="4">
    <location>
        <begin position="160"/>
        <end position="182"/>
    </location>
</feature>
<dbReference type="Pfam" id="PF01730">
    <property type="entry name" value="UreF"/>
    <property type="match status" value="1"/>
</dbReference>
<dbReference type="Pfam" id="PF01774">
    <property type="entry name" value="UreD"/>
    <property type="match status" value="1"/>
</dbReference>
<dbReference type="Gene3D" id="1.10.4190.10">
    <property type="entry name" value="Urease accessory protein UreF"/>
    <property type="match status" value="1"/>
</dbReference>
<protein>
    <recommendedName>
        <fullName evidence="7">Urease accessory protein UreD</fullName>
    </recommendedName>
</protein>
<organism evidence="5 6">
    <name type="scientific">Cyclotella cryptica</name>
    <dbReference type="NCBI Taxonomy" id="29204"/>
    <lineage>
        <taxon>Eukaryota</taxon>
        <taxon>Sar</taxon>
        <taxon>Stramenopiles</taxon>
        <taxon>Ochrophyta</taxon>
        <taxon>Bacillariophyta</taxon>
        <taxon>Coscinodiscophyceae</taxon>
        <taxon>Thalassiosirophycidae</taxon>
        <taxon>Stephanodiscales</taxon>
        <taxon>Stephanodiscaceae</taxon>
        <taxon>Cyclotella</taxon>
    </lineage>
</organism>
<feature type="region of interest" description="Disordered" evidence="4">
    <location>
        <begin position="156"/>
        <end position="182"/>
    </location>
</feature>
<evidence type="ECO:0000256" key="1">
    <source>
        <dbReference type="ARBA" id="ARBA00022988"/>
    </source>
</evidence>
<reference evidence="5 6" key="1">
    <citation type="journal article" date="2020" name="G3 (Bethesda)">
        <title>Improved Reference Genome for Cyclotella cryptica CCMP332, a Model for Cell Wall Morphogenesis, Salinity Adaptation, and Lipid Production in Diatoms (Bacillariophyta).</title>
        <authorList>
            <person name="Roberts W.R."/>
            <person name="Downey K.M."/>
            <person name="Ruck E.C."/>
            <person name="Traller J.C."/>
            <person name="Alverson A.J."/>
        </authorList>
    </citation>
    <scope>NUCLEOTIDE SEQUENCE [LARGE SCALE GENOMIC DNA]</scope>
    <source>
        <strain evidence="5 6">CCMP332</strain>
    </source>
</reference>
<accession>A0ABD3Q8G7</accession>
<evidence type="ECO:0000256" key="3">
    <source>
        <dbReference type="ARBA" id="ARBA00046339"/>
    </source>
</evidence>
<name>A0ABD3Q8G7_9STRA</name>
<evidence type="ECO:0008006" key="7">
    <source>
        <dbReference type="Google" id="ProtNLM"/>
    </source>
</evidence>
<dbReference type="Proteomes" id="UP001516023">
    <property type="component" value="Unassembled WGS sequence"/>
</dbReference>
<evidence type="ECO:0000256" key="2">
    <source>
        <dbReference type="ARBA" id="ARBA00023186"/>
    </source>
</evidence>
<comment type="caution">
    <text evidence="5">The sequence shown here is derived from an EMBL/GenBank/DDBJ whole genome shotgun (WGS) entry which is preliminary data.</text>
</comment>